<proteinExistence type="predicted"/>
<dbReference type="OrthoDB" id="4337053at2"/>
<dbReference type="EMBL" id="FNAD01000003">
    <property type="protein sequence ID" value="SDD37195.1"/>
    <property type="molecule type" value="Genomic_DNA"/>
</dbReference>
<reference evidence="7" key="1">
    <citation type="submission" date="2016-10" db="EMBL/GenBank/DDBJ databases">
        <authorList>
            <person name="Varghese N."/>
            <person name="Submissions S."/>
        </authorList>
    </citation>
    <scope>NUCLEOTIDE SEQUENCE [LARGE SCALE GENOMIC DNA]</scope>
    <source>
        <strain evidence="7">CGMCC 4.3516</strain>
    </source>
</reference>
<gene>
    <name evidence="6" type="ORF">SAMN05216270_103357</name>
</gene>
<keyword evidence="3 5" id="KW-1133">Transmembrane helix</keyword>
<keyword evidence="2 5" id="KW-0812">Transmembrane</keyword>
<evidence type="ECO:0000313" key="7">
    <source>
        <dbReference type="Proteomes" id="UP000198949"/>
    </source>
</evidence>
<dbReference type="RefSeq" id="WP_091031248.1">
    <property type="nucleotide sequence ID" value="NZ_FNAD01000003.1"/>
</dbReference>
<dbReference type="InterPro" id="IPR032808">
    <property type="entry name" value="DoxX"/>
</dbReference>
<feature type="transmembrane region" description="Helical" evidence="5">
    <location>
        <begin position="69"/>
        <end position="89"/>
    </location>
</feature>
<dbReference type="GO" id="GO:0016020">
    <property type="term" value="C:membrane"/>
    <property type="evidence" value="ECO:0007669"/>
    <property type="project" value="UniProtKB-SubCell"/>
</dbReference>
<evidence type="ECO:0000256" key="4">
    <source>
        <dbReference type="ARBA" id="ARBA00023136"/>
    </source>
</evidence>
<protein>
    <submittedName>
        <fullName evidence="6">DoxX-like family protein</fullName>
    </submittedName>
</protein>
<evidence type="ECO:0000313" key="6">
    <source>
        <dbReference type="EMBL" id="SDD37195.1"/>
    </source>
</evidence>
<evidence type="ECO:0000256" key="2">
    <source>
        <dbReference type="ARBA" id="ARBA00022692"/>
    </source>
</evidence>
<dbReference type="Pfam" id="PF13564">
    <property type="entry name" value="DoxX_2"/>
    <property type="match status" value="1"/>
</dbReference>
<name>A0A1G6U9G2_9ACTN</name>
<comment type="subcellular location">
    <subcellularLocation>
        <location evidence="1">Membrane</location>
        <topology evidence="1">Multi-pass membrane protein</topology>
    </subcellularLocation>
</comment>
<dbReference type="AlphaFoldDB" id="A0A1G6U9G2"/>
<sequence>MFVAFVVVTAVTIACNAVESVANFMGAEWVKRNSRAVGVPDSWLPFLGFVKGAAAAGLAVGLFWRPLGIAAAVGLVVFFVLAMVAHVRARVFGNIAGPVLFLALSVATLWLMIAA</sequence>
<keyword evidence="7" id="KW-1185">Reference proteome</keyword>
<organism evidence="6 7">
    <name type="scientific">Glycomyces harbinensis</name>
    <dbReference type="NCBI Taxonomy" id="58114"/>
    <lineage>
        <taxon>Bacteria</taxon>
        <taxon>Bacillati</taxon>
        <taxon>Actinomycetota</taxon>
        <taxon>Actinomycetes</taxon>
        <taxon>Glycomycetales</taxon>
        <taxon>Glycomycetaceae</taxon>
        <taxon>Glycomyces</taxon>
    </lineage>
</organism>
<accession>A0A1G6U9G2</accession>
<dbReference type="Proteomes" id="UP000198949">
    <property type="component" value="Unassembled WGS sequence"/>
</dbReference>
<dbReference type="STRING" id="58114.SAMN05216270_103357"/>
<evidence type="ECO:0000256" key="1">
    <source>
        <dbReference type="ARBA" id="ARBA00004141"/>
    </source>
</evidence>
<evidence type="ECO:0000256" key="5">
    <source>
        <dbReference type="SAM" id="Phobius"/>
    </source>
</evidence>
<keyword evidence="4 5" id="KW-0472">Membrane</keyword>
<evidence type="ECO:0000256" key="3">
    <source>
        <dbReference type="ARBA" id="ARBA00022989"/>
    </source>
</evidence>
<feature type="transmembrane region" description="Helical" evidence="5">
    <location>
        <begin position="95"/>
        <end position="113"/>
    </location>
</feature>